<proteinExistence type="predicted"/>
<comment type="caution">
    <text evidence="1">The sequence shown here is derived from an EMBL/GenBank/DDBJ whole genome shotgun (WGS) entry which is preliminary data.</text>
</comment>
<name>A0A401TUD5_CHIPU</name>
<evidence type="ECO:0000313" key="1">
    <source>
        <dbReference type="EMBL" id="GCC46237.1"/>
    </source>
</evidence>
<accession>A0A401TUD5</accession>
<protein>
    <submittedName>
        <fullName evidence="1">Uncharacterized protein</fullName>
    </submittedName>
</protein>
<dbReference type="EMBL" id="BEZZ01187869">
    <property type="protein sequence ID" value="GCC46237.1"/>
    <property type="molecule type" value="Genomic_DNA"/>
</dbReference>
<dbReference type="AlphaFoldDB" id="A0A401TUD5"/>
<evidence type="ECO:0000313" key="2">
    <source>
        <dbReference type="Proteomes" id="UP000287033"/>
    </source>
</evidence>
<gene>
    <name evidence="1" type="ORF">chiPu_0030607</name>
</gene>
<sequence>FLGTEPRIRNRIQRSLELKRKYALARHARVLGLSHASDGGLFFQ</sequence>
<dbReference type="Proteomes" id="UP000287033">
    <property type="component" value="Unassembled WGS sequence"/>
</dbReference>
<keyword evidence="2" id="KW-1185">Reference proteome</keyword>
<feature type="non-terminal residue" evidence="1">
    <location>
        <position position="1"/>
    </location>
</feature>
<reference evidence="1 2" key="1">
    <citation type="journal article" date="2018" name="Nat. Ecol. Evol.">
        <title>Shark genomes provide insights into elasmobranch evolution and the origin of vertebrates.</title>
        <authorList>
            <person name="Hara Y"/>
            <person name="Yamaguchi K"/>
            <person name="Onimaru K"/>
            <person name="Kadota M"/>
            <person name="Koyanagi M"/>
            <person name="Keeley SD"/>
            <person name="Tatsumi K"/>
            <person name="Tanaka K"/>
            <person name="Motone F"/>
            <person name="Kageyama Y"/>
            <person name="Nozu R"/>
            <person name="Adachi N"/>
            <person name="Nishimura O"/>
            <person name="Nakagawa R"/>
            <person name="Tanegashima C"/>
            <person name="Kiyatake I"/>
            <person name="Matsumoto R"/>
            <person name="Murakumo K"/>
            <person name="Nishida K"/>
            <person name="Terakita A"/>
            <person name="Kuratani S"/>
            <person name="Sato K"/>
            <person name="Hyodo S Kuraku.S."/>
        </authorList>
    </citation>
    <scope>NUCLEOTIDE SEQUENCE [LARGE SCALE GENOMIC DNA]</scope>
</reference>
<organism evidence="1 2">
    <name type="scientific">Chiloscyllium punctatum</name>
    <name type="common">Brownbanded bambooshark</name>
    <name type="synonym">Hemiscyllium punctatum</name>
    <dbReference type="NCBI Taxonomy" id="137246"/>
    <lineage>
        <taxon>Eukaryota</taxon>
        <taxon>Metazoa</taxon>
        <taxon>Chordata</taxon>
        <taxon>Craniata</taxon>
        <taxon>Vertebrata</taxon>
        <taxon>Chondrichthyes</taxon>
        <taxon>Elasmobranchii</taxon>
        <taxon>Galeomorphii</taxon>
        <taxon>Galeoidea</taxon>
        <taxon>Orectolobiformes</taxon>
        <taxon>Hemiscylliidae</taxon>
        <taxon>Chiloscyllium</taxon>
    </lineage>
</organism>